<accession>D5E123</accession>
<evidence type="ECO:0000313" key="1">
    <source>
        <dbReference type="EMBL" id="ADE67829.1"/>
    </source>
</evidence>
<protein>
    <submittedName>
        <fullName evidence="1">Malonate decarboxylase, alpha subunit</fullName>
    </submittedName>
</protein>
<organism evidence="1 2">
    <name type="scientific">Priestia megaterium (strain ATCC 12872 / QMB1551)</name>
    <name type="common">Bacillus megaterium</name>
    <dbReference type="NCBI Taxonomy" id="545693"/>
    <lineage>
        <taxon>Bacteria</taxon>
        <taxon>Bacillati</taxon>
        <taxon>Bacillota</taxon>
        <taxon>Bacilli</taxon>
        <taxon>Bacillales</taxon>
        <taxon>Bacillaceae</taxon>
        <taxon>Priestia</taxon>
    </lineage>
</organism>
<dbReference type="Proteomes" id="UP000000935">
    <property type="component" value="Chromosome"/>
</dbReference>
<dbReference type="eggNOG" id="COG4670">
    <property type="taxonomic scope" value="Bacteria"/>
</dbReference>
<dbReference type="InterPro" id="IPR005777">
    <property type="entry name" value="MadA"/>
</dbReference>
<dbReference type="SUPFAM" id="SSF100950">
    <property type="entry name" value="NagB/RpiA/CoA transferase-like"/>
    <property type="match status" value="2"/>
</dbReference>
<dbReference type="InterPro" id="IPR037171">
    <property type="entry name" value="NagB/RpiA_transferase-like"/>
</dbReference>
<dbReference type="Pfam" id="PF16957">
    <property type="entry name" value="Mal_decarbox_Al"/>
    <property type="match status" value="1"/>
</dbReference>
<proteinExistence type="predicted"/>
<keyword evidence="2" id="KW-1185">Reference proteome</keyword>
<dbReference type="HOGENOM" id="CLU_496675_0_0_9"/>
<name>D5E123_PRIM1</name>
<dbReference type="PANTHER" id="PTHR43293:SF2">
    <property type="entry name" value="MALONATE DECARBOXYLASE ALPHA SUBUNIT"/>
    <property type="match status" value="1"/>
</dbReference>
<reference evidence="1 2" key="1">
    <citation type="journal article" date="2011" name="J. Bacteriol.">
        <title>Genome sequences of the biotechnologically important Bacillus megaterium strains QM B1551 and DSM319.</title>
        <authorList>
            <person name="Eppinger M."/>
            <person name="Bunk B."/>
            <person name="Johns M.A."/>
            <person name="Edirisinghe J.N."/>
            <person name="Kutumbaka K.K."/>
            <person name="Koenig S.S."/>
            <person name="Huot Creasy H."/>
            <person name="Rosovitz M.J."/>
            <person name="Riley D.R."/>
            <person name="Daugherty S."/>
            <person name="Martin M."/>
            <person name="Elbourne L.D."/>
            <person name="Paulsen I."/>
            <person name="Biedendieck R."/>
            <person name="Braun C."/>
            <person name="Grayburn S."/>
            <person name="Dhingra S."/>
            <person name="Lukyanchuk V."/>
            <person name="Ball B."/>
            <person name="Ul-Qamar R."/>
            <person name="Seibel J."/>
            <person name="Bremer E."/>
            <person name="Jahn D."/>
            <person name="Ravel J."/>
            <person name="Vary P.S."/>
        </authorList>
    </citation>
    <scope>NUCLEOTIDE SEQUENCE [LARGE SCALE GENOMIC DNA]</scope>
    <source>
        <strain evidence="2">ATCC 12872 / QMB1551</strain>
    </source>
</reference>
<evidence type="ECO:0000313" key="2">
    <source>
        <dbReference type="Proteomes" id="UP000000935"/>
    </source>
</evidence>
<dbReference type="PANTHER" id="PTHR43293">
    <property type="entry name" value="ACETATE COA-TRANSFERASE YDIF"/>
    <property type="match status" value="1"/>
</dbReference>
<dbReference type="GO" id="GO:0016740">
    <property type="term" value="F:transferase activity"/>
    <property type="evidence" value="ECO:0007669"/>
    <property type="project" value="InterPro"/>
</dbReference>
<dbReference type="KEGG" id="bmq:BMQ_0796"/>
<dbReference type="EMBL" id="CP001983">
    <property type="protein sequence ID" value="ADE67829.1"/>
    <property type="molecule type" value="Genomic_DNA"/>
</dbReference>
<dbReference type="AlphaFoldDB" id="D5E123"/>
<gene>
    <name evidence="1" type="primary">mdcA</name>
    <name evidence="1" type="ordered locus">BMQ_0796</name>
</gene>
<dbReference type="NCBIfam" id="TIGR01110">
    <property type="entry name" value="mdcA"/>
    <property type="match status" value="1"/>
</dbReference>
<dbReference type="STRING" id="545693.BMQ_0796"/>
<dbReference type="Gene3D" id="3.40.1080.10">
    <property type="entry name" value="Glutaconate Coenzyme A-transferase"/>
    <property type="match status" value="1"/>
</dbReference>
<sequence length="550" mass="60810">MSGIKKTSKSWTTRRDQKAVRLAKIDHLLKGKLLGNEHIIEALELLISPGDKVVLEGDNQKQASFLSKALNEVSTDKINGLHMIMSSISRPEHLDIFEKGIAEKIDFSYAGAQSLRVSQMIEDETLKMGEIHTYLELYGRLFIDLIPNIALVAADKADEQGNLYTGANTEETPTIIEATAFKDGIVIVQVNELVEELPRVDIPASWIDCIVAADQPYQLEALFTRDPRHITELQILMAMMTIRGIYERHSVQSLNHGIGFNTAAIELLLPTYGEKLGLKGKICKHWALNPHPTLIPAIESGWIESVHCFGGEVGMEQYTAARPDVFFTGRDGSLRSNRAMCQVAGQYAVDAFVGSTLQIDGEGNSSTVTSGRLSGFGGAPNMGHDPRGRRHSTPAWLDMINEQHELSRGRKLVVQMVETFQSGNEPVFVESLDAIKVAKQAGLATAPVMIYGDDVTHVVTEEGIAYLYKAQSLDERKAALEAVAGVTPIGLRHNQNKVEKMRRDGLVAFPEDLQIRRTEAKRSLLAARSVEDLVEWSDGLYNPPAKFRSW</sequence>
<dbReference type="RefSeq" id="WP_013055504.1">
    <property type="nucleotide sequence ID" value="NC_014019.1"/>
</dbReference>